<evidence type="ECO:0008006" key="3">
    <source>
        <dbReference type="Google" id="ProtNLM"/>
    </source>
</evidence>
<name>A0AAV9W7J6_9PEZI</name>
<evidence type="ECO:0000313" key="1">
    <source>
        <dbReference type="EMBL" id="KAK6502852.1"/>
    </source>
</evidence>
<accession>A0AAV9W7J6</accession>
<dbReference type="Proteomes" id="UP001370758">
    <property type="component" value="Unassembled WGS sequence"/>
</dbReference>
<dbReference type="SUPFAM" id="SSF81383">
    <property type="entry name" value="F-box domain"/>
    <property type="match status" value="1"/>
</dbReference>
<dbReference type="InterPro" id="IPR036047">
    <property type="entry name" value="F-box-like_dom_sf"/>
</dbReference>
<keyword evidence="2" id="KW-1185">Reference proteome</keyword>
<gene>
    <name evidence="1" type="ORF">TWF481_007893</name>
</gene>
<reference evidence="1 2" key="1">
    <citation type="submission" date="2023-08" db="EMBL/GenBank/DDBJ databases">
        <authorList>
            <person name="Palmer J.M."/>
        </authorList>
    </citation>
    <scope>NUCLEOTIDE SEQUENCE [LARGE SCALE GENOMIC DNA]</scope>
    <source>
        <strain evidence="1 2">TWF481</strain>
    </source>
</reference>
<protein>
    <recommendedName>
        <fullName evidence="3">F-box domain-containing protein</fullName>
    </recommendedName>
</protein>
<organism evidence="1 2">
    <name type="scientific">Arthrobotrys musiformis</name>
    <dbReference type="NCBI Taxonomy" id="47236"/>
    <lineage>
        <taxon>Eukaryota</taxon>
        <taxon>Fungi</taxon>
        <taxon>Dikarya</taxon>
        <taxon>Ascomycota</taxon>
        <taxon>Pezizomycotina</taxon>
        <taxon>Orbiliomycetes</taxon>
        <taxon>Orbiliales</taxon>
        <taxon>Orbiliaceae</taxon>
        <taxon>Arthrobotrys</taxon>
    </lineage>
</organism>
<evidence type="ECO:0000313" key="2">
    <source>
        <dbReference type="Proteomes" id="UP001370758"/>
    </source>
</evidence>
<dbReference type="AlphaFoldDB" id="A0AAV9W7J6"/>
<proteinExistence type="predicted"/>
<dbReference type="EMBL" id="JAVHJL010000005">
    <property type="protein sequence ID" value="KAK6502852.1"/>
    <property type="molecule type" value="Genomic_DNA"/>
</dbReference>
<comment type="caution">
    <text evidence="1">The sequence shown here is derived from an EMBL/GenBank/DDBJ whole genome shotgun (WGS) entry which is preliminary data.</text>
</comment>
<sequence>MSSSIESIHLHGDINGKDMAQNTTQTNTPPFLALPRDILFLFLRYLDYTDTVSLSLTTKGLFYLNPTESSSNWPGKHCNRFIYRKLLPSQSPQQTVPPVAEEINHCPYCAHILCPPTCSSALLLDYRSGIFYPARIYPPPAVAYKEEGEDYSRSNDPLPNCKEHFTKLPPHPHKRGYTNSQIKKYQRDLKFAARKQRISQNGAYSSNPYKTIWCEHHRCPIDLIDRNFHSKTPTVGSYRFFTDLYSTEWTRVRNGLQRMSLPAGTRDIEPPEAVEIPDFKSTFLNKICPHCRLCIDPQPWIAVGEKRCRCPRHKVQIPGGSLRYPRFTDEYARYCKCESVDVKFMYIEGFTVGLPGDCRHEHDLVVAVEVAVEVEVVKAEELFRRGGGGLNGGVRRVLEVVRPREFWAAVGSRRYKGLEKSYLYEDCETCGRG</sequence>